<dbReference type="AlphaFoldDB" id="A0A9Q2D057"/>
<dbReference type="EMBL" id="JACHHF010000005">
    <property type="protein sequence ID" value="MBB5176160.1"/>
    <property type="molecule type" value="Genomic_DNA"/>
</dbReference>
<evidence type="ECO:0000313" key="4">
    <source>
        <dbReference type="Proteomes" id="UP000579136"/>
    </source>
</evidence>
<dbReference type="RefSeq" id="WP_183674149.1">
    <property type="nucleotide sequence ID" value="NZ_CBCRYX010000004.1"/>
</dbReference>
<comment type="caution">
    <text evidence="3">The sequence shown here is derived from an EMBL/GenBank/DDBJ whole genome shotgun (WGS) entry which is preliminary data.</text>
</comment>
<evidence type="ECO:0000256" key="2">
    <source>
        <dbReference type="SAM" id="Phobius"/>
    </source>
</evidence>
<protein>
    <submittedName>
        <fullName evidence="3">YggT family protein</fullName>
    </submittedName>
</protein>
<dbReference type="InterPro" id="IPR003425">
    <property type="entry name" value="CCB3/YggT"/>
</dbReference>
<keyword evidence="2" id="KW-0472">Membrane</keyword>
<organism evidence="3 4">
    <name type="scientific">Nosocomiicoccus ampullae</name>
    <dbReference type="NCBI Taxonomy" id="489910"/>
    <lineage>
        <taxon>Bacteria</taxon>
        <taxon>Bacillati</taxon>
        <taxon>Bacillota</taxon>
        <taxon>Bacilli</taxon>
        <taxon>Bacillales</taxon>
        <taxon>Staphylococcaceae</taxon>
        <taxon>Nosocomiicoccus</taxon>
    </lineage>
</organism>
<keyword evidence="4" id="KW-1185">Reference proteome</keyword>
<comment type="similarity">
    <text evidence="1">Belongs to the YggT family.</text>
</comment>
<dbReference type="Proteomes" id="UP000579136">
    <property type="component" value="Unassembled WGS sequence"/>
</dbReference>
<name>A0A9Q2D057_9STAP</name>
<gene>
    <name evidence="3" type="ORF">HNQ45_001047</name>
</gene>
<dbReference type="PANTHER" id="PTHR33219:SF14">
    <property type="entry name" value="PROTEIN COFACTOR ASSEMBLY OF COMPLEX C SUBUNIT B CCB3, CHLOROPLASTIC-RELATED"/>
    <property type="match status" value="1"/>
</dbReference>
<accession>A0A9Q2D057</accession>
<evidence type="ECO:0000256" key="1">
    <source>
        <dbReference type="ARBA" id="ARBA00010894"/>
    </source>
</evidence>
<keyword evidence="2" id="KW-1133">Transmembrane helix</keyword>
<dbReference type="Pfam" id="PF02325">
    <property type="entry name" value="CCB3_YggT"/>
    <property type="match status" value="1"/>
</dbReference>
<keyword evidence="2" id="KW-0812">Transmembrane</keyword>
<feature type="transmembrane region" description="Helical" evidence="2">
    <location>
        <begin position="12"/>
        <end position="33"/>
    </location>
</feature>
<dbReference type="PANTHER" id="PTHR33219">
    <property type="entry name" value="YLMG HOMOLOG PROTEIN 2, CHLOROPLASTIC"/>
    <property type="match status" value="1"/>
</dbReference>
<dbReference type="GO" id="GO:0016020">
    <property type="term" value="C:membrane"/>
    <property type="evidence" value="ECO:0007669"/>
    <property type="project" value="InterPro"/>
</dbReference>
<sequence length="101" mass="11650">MDHSTGVNIVLTIYKFYTIIWPIFTWGFIIYILSSWIPGLRESSFGEMLGKVYEPLMEPLRKIIPPIGGMIDISPIFLIIIFQLFNYGMHHVFNALLNVVS</sequence>
<proteinExistence type="inferred from homology"/>
<reference evidence="3 4" key="1">
    <citation type="submission" date="2020-08" db="EMBL/GenBank/DDBJ databases">
        <title>Genomic Encyclopedia of Type Strains, Phase IV (KMG-IV): sequencing the most valuable type-strain genomes for metagenomic binning, comparative biology and taxonomic classification.</title>
        <authorList>
            <person name="Goeker M."/>
        </authorList>
    </citation>
    <scope>NUCLEOTIDE SEQUENCE [LARGE SCALE GENOMIC DNA]</scope>
    <source>
        <strain evidence="3 4">DSM 19163</strain>
    </source>
</reference>
<feature type="transmembrane region" description="Helical" evidence="2">
    <location>
        <begin position="63"/>
        <end position="85"/>
    </location>
</feature>
<evidence type="ECO:0000313" key="3">
    <source>
        <dbReference type="EMBL" id="MBB5176160.1"/>
    </source>
</evidence>